<keyword evidence="6" id="KW-0804">Transcription</keyword>
<comment type="subcellular location">
    <subcellularLocation>
        <location evidence="2">Cytoplasm</location>
    </subcellularLocation>
    <subcellularLocation>
        <location evidence="1">Nucleus</location>
    </subcellularLocation>
</comment>
<evidence type="ECO:0000313" key="12">
    <source>
        <dbReference type="EMBL" id="CAG9829293.1"/>
    </source>
</evidence>
<evidence type="ECO:0000256" key="10">
    <source>
        <dbReference type="SAM" id="MobiDB-lite"/>
    </source>
</evidence>
<dbReference type="InterPro" id="IPR051583">
    <property type="entry name" value="YAP1"/>
</dbReference>
<feature type="domain" description="WW" evidence="11">
    <location>
        <begin position="125"/>
        <end position="158"/>
    </location>
</feature>
<evidence type="ECO:0000256" key="3">
    <source>
        <dbReference type="ARBA" id="ARBA00022490"/>
    </source>
</evidence>
<dbReference type="OrthoDB" id="2020426at2759"/>
<protein>
    <recommendedName>
        <fullName evidence="11">WW domain-containing protein</fullName>
    </recommendedName>
</protein>
<evidence type="ECO:0000256" key="5">
    <source>
        <dbReference type="ARBA" id="ARBA00023159"/>
    </source>
</evidence>
<name>A0A9N9STT4_DIABA</name>
<evidence type="ECO:0000256" key="2">
    <source>
        <dbReference type="ARBA" id="ARBA00004496"/>
    </source>
</evidence>
<dbReference type="Pfam" id="PF00397">
    <property type="entry name" value="WW"/>
    <property type="match status" value="2"/>
</dbReference>
<dbReference type="PANTHER" id="PTHR17616">
    <property type="entry name" value="YES-ASSOCIATED PROTEIN YAP1 FAMILY MEMBER"/>
    <property type="match status" value="1"/>
</dbReference>
<dbReference type="InterPro" id="IPR001202">
    <property type="entry name" value="WW_dom"/>
</dbReference>
<dbReference type="Proteomes" id="UP001153709">
    <property type="component" value="Chromosome 2"/>
</dbReference>
<keyword evidence="3" id="KW-0963">Cytoplasm</keyword>
<keyword evidence="5" id="KW-0010">Activator</keyword>
<evidence type="ECO:0000256" key="1">
    <source>
        <dbReference type="ARBA" id="ARBA00004123"/>
    </source>
</evidence>
<dbReference type="AlphaFoldDB" id="A0A9N9STT4"/>
<dbReference type="FunFam" id="2.20.70.10:FF:000019">
    <property type="entry name" value="Putative transcriptional coactivator YAP1"/>
    <property type="match status" value="1"/>
</dbReference>
<dbReference type="PROSITE" id="PS01159">
    <property type="entry name" value="WW_DOMAIN_1"/>
    <property type="match status" value="2"/>
</dbReference>
<feature type="compositionally biased region" description="Polar residues" evidence="10">
    <location>
        <begin position="91"/>
        <end position="107"/>
    </location>
</feature>
<feature type="compositionally biased region" description="Low complexity" evidence="10">
    <location>
        <begin position="65"/>
        <end position="80"/>
    </location>
</feature>
<dbReference type="InterPro" id="IPR036020">
    <property type="entry name" value="WW_dom_sf"/>
</dbReference>
<dbReference type="Gene3D" id="2.20.70.10">
    <property type="match status" value="2"/>
</dbReference>
<evidence type="ECO:0000256" key="6">
    <source>
        <dbReference type="ARBA" id="ARBA00023163"/>
    </source>
</evidence>
<dbReference type="GO" id="GO:0005634">
    <property type="term" value="C:nucleus"/>
    <property type="evidence" value="ECO:0007669"/>
    <property type="project" value="UniProtKB-SubCell"/>
</dbReference>
<dbReference type="GO" id="GO:0035329">
    <property type="term" value="P:hippo signaling"/>
    <property type="evidence" value="ECO:0007669"/>
    <property type="project" value="TreeGrafter"/>
</dbReference>
<evidence type="ECO:0000256" key="9">
    <source>
        <dbReference type="SAM" id="Coils"/>
    </source>
</evidence>
<comment type="similarity">
    <text evidence="8">Belongs to the YAP1 family.</text>
</comment>
<feature type="region of interest" description="Disordered" evidence="10">
    <location>
        <begin position="35"/>
        <end position="121"/>
    </location>
</feature>
<proteinExistence type="inferred from homology"/>
<accession>A0A9N9STT4</accession>
<feature type="domain" description="WW" evidence="11">
    <location>
        <begin position="199"/>
        <end position="232"/>
    </location>
</feature>
<evidence type="ECO:0000256" key="4">
    <source>
        <dbReference type="ARBA" id="ARBA00023015"/>
    </source>
</evidence>
<dbReference type="PROSITE" id="PS50020">
    <property type="entry name" value="WW_DOMAIN_2"/>
    <property type="match status" value="2"/>
</dbReference>
<keyword evidence="9" id="KW-0175">Coiled coil</keyword>
<evidence type="ECO:0000313" key="13">
    <source>
        <dbReference type="Proteomes" id="UP001153709"/>
    </source>
</evidence>
<dbReference type="PANTHER" id="PTHR17616:SF8">
    <property type="entry name" value="TRANSCRIPTIONAL COACTIVATOR YORKIE"/>
    <property type="match status" value="1"/>
</dbReference>
<dbReference type="CDD" id="cd00201">
    <property type="entry name" value="WW"/>
    <property type="match status" value="2"/>
</dbReference>
<reference evidence="12" key="1">
    <citation type="submission" date="2022-01" db="EMBL/GenBank/DDBJ databases">
        <authorList>
            <person name="King R."/>
        </authorList>
    </citation>
    <scope>NUCLEOTIDE SEQUENCE</scope>
</reference>
<evidence type="ECO:0000259" key="11">
    <source>
        <dbReference type="PROSITE" id="PS50020"/>
    </source>
</evidence>
<dbReference type="GO" id="GO:0005737">
    <property type="term" value="C:cytoplasm"/>
    <property type="evidence" value="ECO:0007669"/>
    <property type="project" value="UniProtKB-SubCell"/>
</dbReference>
<keyword evidence="13" id="KW-1185">Reference proteome</keyword>
<feature type="coiled-coil region" evidence="9">
    <location>
        <begin position="251"/>
        <end position="278"/>
    </location>
</feature>
<dbReference type="SUPFAM" id="SSF51045">
    <property type="entry name" value="WW domain"/>
    <property type="match status" value="2"/>
</dbReference>
<evidence type="ECO:0000256" key="7">
    <source>
        <dbReference type="ARBA" id="ARBA00023242"/>
    </source>
</evidence>
<dbReference type="EMBL" id="OU898277">
    <property type="protein sequence ID" value="CAG9829293.1"/>
    <property type="molecule type" value="Genomic_DNA"/>
</dbReference>
<dbReference type="GO" id="GO:0045944">
    <property type="term" value="P:positive regulation of transcription by RNA polymerase II"/>
    <property type="evidence" value="ECO:0007669"/>
    <property type="project" value="TreeGrafter"/>
</dbReference>
<dbReference type="GO" id="GO:0003713">
    <property type="term" value="F:transcription coactivator activity"/>
    <property type="evidence" value="ECO:0007669"/>
    <property type="project" value="TreeGrafter"/>
</dbReference>
<keyword evidence="4" id="KW-0805">Transcription regulation</keyword>
<keyword evidence="7" id="KW-0539">Nucleus</keyword>
<dbReference type="Gene3D" id="6.20.430.10">
    <property type="match status" value="1"/>
</dbReference>
<evidence type="ECO:0000256" key="8">
    <source>
        <dbReference type="ARBA" id="ARBA00038057"/>
    </source>
</evidence>
<feature type="compositionally biased region" description="Polar residues" evidence="10">
    <location>
        <begin position="291"/>
        <end position="314"/>
    </location>
</feature>
<dbReference type="SMART" id="SM00456">
    <property type="entry name" value="WW"/>
    <property type="match status" value="2"/>
</dbReference>
<feature type="region of interest" description="Disordered" evidence="10">
    <location>
        <begin position="282"/>
        <end position="314"/>
    </location>
</feature>
<sequence>MALNKNEVVTVDPEKDLQALFDSVLNPDAKRNVQVPWHQRKLPDSFFNPPTTGSKSINHSRDSSVDSSFGSNTSSTSVSSACIQPVHQRAHSSPASFQETYREQQPLQHMKQKSYDVSKKSKVKNRLPLGWEQGRTRDGKIYYINHNTRTTTWDHPRNFLAAQASTKKHHSAEQLLSTHQQISSNQFYFNSVAQNKNLEPLPDGWEQAQTSEGETYFINHKTRTTSWLDPRISLQQSTSDANATDCNYQLTSSQQRRLQELQRERERLKQRHQEIIRQHDDSISSLDPRITTPTHLQQPSSDENGNEFSSHLPSAQQIRLQELHLERERLRQRHVHIKEQENMMTALVNSFLPDITDHPEQEESDTRRAVLSMPPVSEDLQPTMDVNSESENMDPFDIPMLVDDVNTTDDLEPTFRPNEEFPITNGLDTKSYFWL</sequence>
<organism evidence="12 13">
    <name type="scientific">Diabrotica balteata</name>
    <name type="common">Banded cucumber beetle</name>
    <dbReference type="NCBI Taxonomy" id="107213"/>
    <lineage>
        <taxon>Eukaryota</taxon>
        <taxon>Metazoa</taxon>
        <taxon>Ecdysozoa</taxon>
        <taxon>Arthropoda</taxon>
        <taxon>Hexapoda</taxon>
        <taxon>Insecta</taxon>
        <taxon>Pterygota</taxon>
        <taxon>Neoptera</taxon>
        <taxon>Endopterygota</taxon>
        <taxon>Coleoptera</taxon>
        <taxon>Polyphaga</taxon>
        <taxon>Cucujiformia</taxon>
        <taxon>Chrysomeloidea</taxon>
        <taxon>Chrysomelidae</taxon>
        <taxon>Galerucinae</taxon>
        <taxon>Diabroticina</taxon>
        <taxon>Diabroticites</taxon>
        <taxon>Diabrotica</taxon>
    </lineage>
</organism>
<dbReference type="Pfam" id="PF15238">
    <property type="entry name" value="TEADIR3"/>
    <property type="match status" value="1"/>
</dbReference>
<gene>
    <name evidence="12" type="ORF">DIABBA_LOCUS3129</name>
</gene>
<dbReference type="InterPro" id="IPR053819">
    <property type="entry name" value="TEADIR3_omega_loop"/>
</dbReference>